<reference evidence="5 6" key="1">
    <citation type="submission" date="2023-01" db="EMBL/GenBank/DDBJ databases">
        <title>Analysis of 21 Apiospora genomes using comparative genomics revels a genus with tremendous synthesis potential of carbohydrate active enzymes and secondary metabolites.</title>
        <authorList>
            <person name="Sorensen T."/>
        </authorList>
    </citation>
    <scope>NUCLEOTIDE SEQUENCE [LARGE SCALE GENOMIC DNA]</scope>
    <source>
        <strain evidence="5 6">CBS 135458</strain>
    </source>
</reference>
<evidence type="ECO:0000313" key="6">
    <source>
        <dbReference type="Proteomes" id="UP001480595"/>
    </source>
</evidence>
<gene>
    <name evidence="5" type="ORF">PG994_004947</name>
</gene>
<dbReference type="GeneID" id="92089419"/>
<evidence type="ECO:0000259" key="3">
    <source>
        <dbReference type="Pfam" id="PF24883"/>
    </source>
</evidence>
<evidence type="ECO:0000313" key="5">
    <source>
        <dbReference type="EMBL" id="KAK8074048.1"/>
    </source>
</evidence>
<feature type="domain" description="DUF7791" evidence="4">
    <location>
        <begin position="254"/>
        <end position="414"/>
    </location>
</feature>
<name>A0ABR1VS41_9PEZI</name>
<keyword evidence="6" id="KW-1185">Reference proteome</keyword>
<evidence type="ECO:0000256" key="1">
    <source>
        <dbReference type="ARBA" id="ARBA00022737"/>
    </source>
</evidence>
<feature type="region of interest" description="Disordered" evidence="2">
    <location>
        <begin position="592"/>
        <end position="653"/>
    </location>
</feature>
<dbReference type="PANTHER" id="PTHR10039">
    <property type="entry name" value="AMELOGENIN"/>
    <property type="match status" value="1"/>
</dbReference>
<evidence type="ECO:0000259" key="4">
    <source>
        <dbReference type="Pfam" id="PF25053"/>
    </source>
</evidence>
<dbReference type="InterPro" id="IPR056884">
    <property type="entry name" value="NPHP3-like_N"/>
</dbReference>
<comment type="caution">
    <text evidence="5">The sequence shown here is derived from an EMBL/GenBank/DDBJ whole genome shotgun (WGS) entry which is preliminary data.</text>
</comment>
<dbReference type="Proteomes" id="UP001480595">
    <property type="component" value="Unassembled WGS sequence"/>
</dbReference>
<evidence type="ECO:0008006" key="7">
    <source>
        <dbReference type="Google" id="ProtNLM"/>
    </source>
</evidence>
<dbReference type="RefSeq" id="XP_066718523.1">
    <property type="nucleotide sequence ID" value="XM_066856356.1"/>
</dbReference>
<proteinExistence type="predicted"/>
<keyword evidence="1" id="KW-0677">Repeat</keyword>
<feature type="domain" description="Nephrocystin 3-like N-terminal" evidence="3">
    <location>
        <begin position="25"/>
        <end position="145"/>
    </location>
</feature>
<dbReference type="Pfam" id="PF25053">
    <property type="entry name" value="DUF7791"/>
    <property type="match status" value="1"/>
</dbReference>
<feature type="compositionally biased region" description="Basic and acidic residues" evidence="2">
    <location>
        <begin position="625"/>
        <end position="636"/>
    </location>
</feature>
<accession>A0ABR1VS41</accession>
<dbReference type="PANTHER" id="PTHR10039:SF5">
    <property type="entry name" value="NACHT DOMAIN-CONTAINING PROTEIN"/>
    <property type="match status" value="1"/>
</dbReference>
<organism evidence="5 6">
    <name type="scientific">Apiospora phragmitis</name>
    <dbReference type="NCBI Taxonomy" id="2905665"/>
    <lineage>
        <taxon>Eukaryota</taxon>
        <taxon>Fungi</taxon>
        <taxon>Dikarya</taxon>
        <taxon>Ascomycota</taxon>
        <taxon>Pezizomycotina</taxon>
        <taxon>Sordariomycetes</taxon>
        <taxon>Xylariomycetidae</taxon>
        <taxon>Amphisphaeriales</taxon>
        <taxon>Apiosporaceae</taxon>
        <taxon>Apiospora</taxon>
    </lineage>
</organism>
<dbReference type="InterPro" id="IPR056693">
    <property type="entry name" value="DUF7791"/>
</dbReference>
<protein>
    <recommendedName>
        <fullName evidence="7">NACHT domain-containing protein</fullName>
    </recommendedName>
</protein>
<dbReference type="Pfam" id="PF24883">
    <property type="entry name" value="NPHP3_N"/>
    <property type="match status" value="1"/>
</dbReference>
<dbReference type="EMBL" id="JAQQWL010000005">
    <property type="protein sequence ID" value="KAK8074048.1"/>
    <property type="molecule type" value="Genomic_DNA"/>
</dbReference>
<sequence>MKFLLGDPRTTQCLQHWSGGKRVLVAPFYFFYNGSDMQKSGLGLLSSLLYTLLKQERKLIPIGFKARFEAGLGGGQISTQKLSIFETRRALKEVILHSPDIFFFLAVDGLDEFDPRVSTTDVGSLLQLTRSLGNFHNAKLIASSRPLSAFEQEFVDCPSLAIHTLTREDIHSYVFEELQSHPRMKMLMSRDEEQAKTLIQSISDNSSDVFLWVRLVVRSLLEGLQNSDRLEELQARLEELPHDLHTLYSVMLSRIPPQYLPQTAKLIQIVETATCDKSEFSLLGLWYADQWTDLDLFREEVSPISEDEIKNRTVDMKGRLESRCLGLIKTYSTSMTYGKLLDWNNVPRRDVQDPCDTRLRLCVKFIHRTVSEFLGNKGIRARFVNIPSLSNFSRDLASLRSAIAVVKEFLPGKSTDWVVLLKLAGNAGFRLVPREKSISAIYRLKLLRPWHRHMHFISSSMVKFLIDNGSSPHEEFCGKTVWGLVPVHTKLLKAGANVNGRVWWEGVQYNVRGGKEHNPQSRTLCTLGLAVGRVHELVVEYLSTTDLDAGRTPEPNSLVVTKNRLESIAGLLETGGAVEQEWDIEGNLIPPVTTAQEPVPEASEGPEWSAKPPQQNLPPTVLGPDEMHPGVTDDSKANGLKLSPASKLLAHTS</sequence>
<evidence type="ECO:0000256" key="2">
    <source>
        <dbReference type="SAM" id="MobiDB-lite"/>
    </source>
</evidence>